<evidence type="ECO:0000313" key="4">
    <source>
        <dbReference type="Proteomes" id="UP000290408"/>
    </source>
</evidence>
<dbReference type="KEGG" id="jli:EXU32_04870"/>
<sequence>MSDTIQTTTPPAAPERRRDLAQFLVVAFLVIVATLLVVDAAGLRNDFAETDPVGPKFFPWFIAGMLYLTAALLSIAILRGSIPEEEGGEDVDLDQRAEWLTVAKLVGVFVFLIATVDLLGWAIAGALFFAGCSLTLGSRTWLRDLAIGTALSVGSFYAFYVGLGVPLPAGILDGIL</sequence>
<evidence type="ECO:0000313" key="3">
    <source>
        <dbReference type="EMBL" id="QBF45653.1"/>
    </source>
</evidence>
<keyword evidence="1" id="KW-0472">Membrane</keyword>
<feature type="transmembrane region" description="Helical" evidence="1">
    <location>
        <begin position="141"/>
        <end position="160"/>
    </location>
</feature>
<keyword evidence="4" id="KW-1185">Reference proteome</keyword>
<feature type="transmembrane region" description="Helical" evidence="1">
    <location>
        <begin position="102"/>
        <end position="129"/>
    </location>
</feature>
<dbReference type="RefSeq" id="WP_130628889.1">
    <property type="nucleotide sequence ID" value="NZ_CP036164.1"/>
</dbReference>
<feature type="domain" description="DUF1468" evidence="2">
    <location>
        <begin position="26"/>
        <end position="168"/>
    </location>
</feature>
<gene>
    <name evidence="3" type="ORF">EXU32_04870</name>
</gene>
<evidence type="ECO:0000259" key="2">
    <source>
        <dbReference type="Pfam" id="PF07331"/>
    </source>
</evidence>
<evidence type="ECO:0000256" key="1">
    <source>
        <dbReference type="SAM" id="Phobius"/>
    </source>
</evidence>
<accession>A0A4P6MWB3</accession>
<feature type="transmembrane region" description="Helical" evidence="1">
    <location>
        <begin position="58"/>
        <end position="82"/>
    </location>
</feature>
<dbReference type="InterPro" id="IPR009936">
    <property type="entry name" value="DUF1468"/>
</dbReference>
<feature type="transmembrane region" description="Helical" evidence="1">
    <location>
        <begin position="20"/>
        <end position="38"/>
    </location>
</feature>
<dbReference type="EMBL" id="CP036164">
    <property type="protein sequence ID" value="QBF45653.1"/>
    <property type="molecule type" value="Genomic_DNA"/>
</dbReference>
<organism evidence="3 4">
    <name type="scientific">Janibacter limosus</name>
    <dbReference type="NCBI Taxonomy" id="53458"/>
    <lineage>
        <taxon>Bacteria</taxon>
        <taxon>Bacillati</taxon>
        <taxon>Actinomycetota</taxon>
        <taxon>Actinomycetes</taxon>
        <taxon>Micrococcales</taxon>
        <taxon>Intrasporangiaceae</taxon>
        <taxon>Janibacter</taxon>
    </lineage>
</organism>
<dbReference type="Proteomes" id="UP000290408">
    <property type="component" value="Chromosome"/>
</dbReference>
<keyword evidence="1" id="KW-1133">Transmembrane helix</keyword>
<keyword evidence="1" id="KW-0812">Transmembrane</keyword>
<dbReference type="STRING" id="1216970.GCA_001570985_00431"/>
<proteinExistence type="predicted"/>
<name>A0A4P6MWB3_9MICO</name>
<dbReference type="OrthoDB" id="5119225at2"/>
<protein>
    <submittedName>
        <fullName evidence="3">Tripartite tricarboxylate transporter TctB family protein</fullName>
    </submittedName>
</protein>
<dbReference type="Pfam" id="PF07331">
    <property type="entry name" value="TctB"/>
    <property type="match status" value="1"/>
</dbReference>
<reference evidence="3 4" key="1">
    <citation type="submission" date="2019-02" db="EMBL/GenBank/DDBJ databases">
        <title>Genomic data mining of an Antarctic deep-sea actinobacterium, Janibacterlimosus P3-3-X1.</title>
        <authorList>
            <person name="Liao L."/>
            <person name="Chen B."/>
        </authorList>
    </citation>
    <scope>NUCLEOTIDE SEQUENCE [LARGE SCALE GENOMIC DNA]</scope>
    <source>
        <strain evidence="3 4">P3-3-X1</strain>
    </source>
</reference>
<dbReference type="AlphaFoldDB" id="A0A4P6MWB3"/>